<comment type="caution">
    <text evidence="1">The sequence shown here is derived from an EMBL/GenBank/DDBJ whole genome shotgun (WGS) entry which is preliminary data.</text>
</comment>
<evidence type="ECO:0008006" key="3">
    <source>
        <dbReference type="Google" id="ProtNLM"/>
    </source>
</evidence>
<evidence type="ECO:0000313" key="2">
    <source>
        <dbReference type="Proteomes" id="UP001207687"/>
    </source>
</evidence>
<dbReference type="RefSeq" id="WP_264653957.1">
    <property type="nucleotide sequence ID" value="NZ_JAOQNN010000001.1"/>
</dbReference>
<gene>
    <name evidence="1" type="ORF">M2256_001861</name>
</gene>
<dbReference type="Proteomes" id="UP001207687">
    <property type="component" value="Unassembled WGS sequence"/>
</dbReference>
<protein>
    <recommendedName>
        <fullName evidence="3">DUF4145 domain-containing protein</fullName>
    </recommendedName>
</protein>
<evidence type="ECO:0000313" key="1">
    <source>
        <dbReference type="EMBL" id="MCW2281403.1"/>
    </source>
</evidence>
<sequence length="220" mass="24628">MKKSIRIPDLGVRSFTVPSTCIHCHKDVGFLEVAATPPIQQDDGNVVAITFLCPSCSKFSVYEYDDIGFYGNFQLVNYTYTKDVKVDLPQNINEISKEFVDIYKQAAVAEAYGLTNICGVAYRKAAEFLIKDYVIRKFPDEEDSIKVSALGNIIKNKLSDFPKIQTLATATAWIGNDETHYVRKHTDKDLKDLKAFLLAATTFIAADYDTDKALELVSSK</sequence>
<organism evidence="1 2">
    <name type="scientific">Lactococcus lactis</name>
    <dbReference type="NCBI Taxonomy" id="1358"/>
    <lineage>
        <taxon>Bacteria</taxon>
        <taxon>Bacillati</taxon>
        <taxon>Bacillota</taxon>
        <taxon>Bacilli</taxon>
        <taxon>Lactobacillales</taxon>
        <taxon>Streptococcaceae</taxon>
        <taxon>Lactococcus</taxon>
    </lineage>
</organism>
<proteinExistence type="predicted"/>
<dbReference type="EMBL" id="JAOQNN010000001">
    <property type="protein sequence ID" value="MCW2281403.1"/>
    <property type="molecule type" value="Genomic_DNA"/>
</dbReference>
<name>A0AAW5TV55_9LACT</name>
<dbReference type="AlphaFoldDB" id="A0AAW5TV55"/>
<accession>A0AAW5TV55</accession>
<reference evidence="1" key="1">
    <citation type="submission" date="2023-08" db="EMBL/GenBank/DDBJ databases">
        <title>Genomic analyses of the natural microbiome of Caenorhabditis elegans.</title>
        <authorList>
            <person name="Samuel B."/>
        </authorList>
    </citation>
    <scope>NUCLEOTIDE SEQUENCE</scope>
    <source>
        <strain evidence="1">BIGb0220</strain>
    </source>
</reference>